<dbReference type="GO" id="GO:0052621">
    <property type="term" value="F:diguanylate cyclase activity"/>
    <property type="evidence" value="ECO:0007669"/>
    <property type="project" value="TreeGrafter"/>
</dbReference>
<dbReference type="GO" id="GO:1902201">
    <property type="term" value="P:negative regulation of bacterial-type flagellum-dependent cell motility"/>
    <property type="evidence" value="ECO:0007669"/>
    <property type="project" value="TreeGrafter"/>
</dbReference>
<dbReference type="InterPro" id="IPR029787">
    <property type="entry name" value="Nucleotide_cyclase"/>
</dbReference>
<dbReference type="Pfam" id="PF00990">
    <property type="entry name" value="GGDEF"/>
    <property type="match status" value="1"/>
</dbReference>
<dbReference type="RefSeq" id="WP_095313029.1">
    <property type="nucleotide sequence ID" value="NZ_JAMAWL010000016.1"/>
</dbReference>
<comment type="caution">
    <text evidence="2">The sequence shown here is derived from an EMBL/GenBank/DDBJ whole genome shotgun (WGS) entry which is preliminary data.</text>
</comment>
<name>A0A417YBM7_9BACI</name>
<dbReference type="SUPFAM" id="SSF54631">
    <property type="entry name" value="CBS-domain pair"/>
    <property type="match status" value="1"/>
</dbReference>
<dbReference type="CDD" id="cd04598">
    <property type="entry name" value="CBS_pair_GGDEF_EAL"/>
    <property type="match status" value="1"/>
</dbReference>
<dbReference type="CDD" id="cd01949">
    <property type="entry name" value="GGDEF"/>
    <property type="match status" value="1"/>
</dbReference>
<dbReference type="EMBL" id="QWEH01000017">
    <property type="protein sequence ID" value="RHW29981.1"/>
    <property type="molecule type" value="Genomic_DNA"/>
</dbReference>
<reference evidence="2 3" key="1">
    <citation type="journal article" date="2007" name="Int. J. Syst. Evol. Microbiol.">
        <title>Oceanobacillus profundus sp. nov., isolated from a deep-sea sediment core.</title>
        <authorList>
            <person name="Kim Y.G."/>
            <person name="Choi D.H."/>
            <person name="Hyun S."/>
            <person name="Cho B.C."/>
        </authorList>
    </citation>
    <scope>NUCLEOTIDE SEQUENCE [LARGE SCALE GENOMIC DNA]</scope>
    <source>
        <strain evidence="2 3">DSM 18246</strain>
    </source>
</reference>
<dbReference type="OrthoDB" id="9813903at2"/>
<accession>A0A417YBM7</accession>
<sequence>MHVVIGDIARETIPVLPTTNCENVYAIFNEQPSTEGIVVAVEMQPVGLIMRDTFFQKLSTKYGFDLFMQRPIELMMDTTMLVVDYITPLTKVSTLAMKREQERLYDYVIVQKQNELCGVVSIRELIMKLSEVQINIAKYSNPLSGLPGNHIIDDMLEKVLHYESYTVLYLDLDHFKAFNDVYGFKAGDQLLVETANIIQQTIGKKPNYFVGHIGGDDFIAVIPNYQHEDICKRIIARFEQTIISFYSKEDIEQGYVKTFNRKGTMENVPLVSISIAVVQNKHTSFSTPNALSREAAEIKRICKTCEGSIYLSKGDKEAGKLNA</sequence>
<dbReference type="Proteomes" id="UP000285456">
    <property type="component" value="Unassembled WGS sequence"/>
</dbReference>
<evidence type="ECO:0000259" key="1">
    <source>
        <dbReference type="PROSITE" id="PS50887"/>
    </source>
</evidence>
<evidence type="ECO:0000313" key="3">
    <source>
        <dbReference type="Proteomes" id="UP000285456"/>
    </source>
</evidence>
<dbReference type="InterPro" id="IPR046342">
    <property type="entry name" value="CBS_dom_sf"/>
</dbReference>
<dbReference type="InterPro" id="IPR050469">
    <property type="entry name" value="Diguanylate_Cyclase"/>
</dbReference>
<dbReference type="InterPro" id="IPR000160">
    <property type="entry name" value="GGDEF_dom"/>
</dbReference>
<dbReference type="GO" id="GO:0005886">
    <property type="term" value="C:plasma membrane"/>
    <property type="evidence" value="ECO:0007669"/>
    <property type="project" value="TreeGrafter"/>
</dbReference>
<keyword evidence="3" id="KW-1185">Reference proteome</keyword>
<dbReference type="Gene3D" id="3.10.580.10">
    <property type="entry name" value="CBS-domain"/>
    <property type="match status" value="1"/>
</dbReference>
<dbReference type="PANTHER" id="PTHR45138:SF25">
    <property type="entry name" value="GGDEF DOMAIN PROTEIN"/>
    <property type="match status" value="1"/>
</dbReference>
<dbReference type="PANTHER" id="PTHR45138">
    <property type="entry name" value="REGULATORY COMPONENTS OF SENSORY TRANSDUCTION SYSTEM"/>
    <property type="match status" value="1"/>
</dbReference>
<dbReference type="Pfam" id="PF00571">
    <property type="entry name" value="CBS"/>
    <property type="match status" value="1"/>
</dbReference>
<dbReference type="AlphaFoldDB" id="A0A417YBM7"/>
<evidence type="ECO:0000313" key="2">
    <source>
        <dbReference type="EMBL" id="RHW29981.1"/>
    </source>
</evidence>
<protein>
    <submittedName>
        <fullName evidence="2">GGDEF domain-containing protein</fullName>
    </submittedName>
</protein>
<proteinExistence type="predicted"/>
<dbReference type="SUPFAM" id="SSF55073">
    <property type="entry name" value="Nucleotide cyclase"/>
    <property type="match status" value="1"/>
</dbReference>
<feature type="domain" description="GGDEF" evidence="1">
    <location>
        <begin position="163"/>
        <end position="316"/>
    </location>
</feature>
<dbReference type="InterPro" id="IPR000644">
    <property type="entry name" value="CBS_dom"/>
</dbReference>
<dbReference type="Gene3D" id="3.30.70.270">
    <property type="match status" value="1"/>
</dbReference>
<gene>
    <name evidence="2" type="ORF">D1B32_19180</name>
</gene>
<dbReference type="GO" id="GO:0043709">
    <property type="term" value="P:cell adhesion involved in single-species biofilm formation"/>
    <property type="evidence" value="ECO:0007669"/>
    <property type="project" value="TreeGrafter"/>
</dbReference>
<dbReference type="PROSITE" id="PS50887">
    <property type="entry name" value="GGDEF"/>
    <property type="match status" value="1"/>
</dbReference>
<dbReference type="NCBIfam" id="TIGR00254">
    <property type="entry name" value="GGDEF"/>
    <property type="match status" value="1"/>
</dbReference>
<dbReference type="SMART" id="SM00267">
    <property type="entry name" value="GGDEF"/>
    <property type="match status" value="1"/>
</dbReference>
<dbReference type="InterPro" id="IPR043128">
    <property type="entry name" value="Rev_trsase/Diguanyl_cyclase"/>
</dbReference>
<organism evidence="2 3">
    <name type="scientific">Oceanobacillus profundus</name>
    <dbReference type="NCBI Taxonomy" id="372463"/>
    <lineage>
        <taxon>Bacteria</taxon>
        <taxon>Bacillati</taxon>
        <taxon>Bacillota</taxon>
        <taxon>Bacilli</taxon>
        <taxon>Bacillales</taxon>
        <taxon>Bacillaceae</taxon>
        <taxon>Oceanobacillus</taxon>
    </lineage>
</organism>